<reference evidence="2" key="2">
    <citation type="submission" date="2015-01" db="EMBL/GenBank/DDBJ databases">
        <title>Evolutionary Origins and Diversification of the Mycorrhizal Mutualists.</title>
        <authorList>
            <consortium name="DOE Joint Genome Institute"/>
            <consortium name="Mycorrhizal Genomics Consortium"/>
            <person name="Kohler A."/>
            <person name="Kuo A."/>
            <person name="Nagy L.G."/>
            <person name="Floudas D."/>
            <person name="Copeland A."/>
            <person name="Barry K.W."/>
            <person name="Cichocki N."/>
            <person name="Veneault-Fourrey C."/>
            <person name="LaButti K."/>
            <person name="Lindquist E.A."/>
            <person name="Lipzen A."/>
            <person name="Lundell T."/>
            <person name="Morin E."/>
            <person name="Murat C."/>
            <person name="Riley R."/>
            <person name="Ohm R."/>
            <person name="Sun H."/>
            <person name="Tunlid A."/>
            <person name="Henrissat B."/>
            <person name="Grigoriev I.V."/>
            <person name="Hibbett D.S."/>
            <person name="Martin F."/>
        </authorList>
    </citation>
    <scope>NUCLEOTIDE SEQUENCE [LARGE SCALE GENOMIC DNA]</scope>
    <source>
        <strain evidence="2">LaAM-08-1</strain>
    </source>
</reference>
<dbReference type="InterPro" id="IPR054208">
    <property type="entry name" value="DUF6914"/>
</dbReference>
<protein>
    <submittedName>
        <fullName evidence="1">Uncharacterized protein</fullName>
    </submittedName>
</protein>
<evidence type="ECO:0000313" key="2">
    <source>
        <dbReference type="Proteomes" id="UP000054477"/>
    </source>
</evidence>
<name>A0A0C9Y939_9AGAR</name>
<keyword evidence="2" id="KW-1185">Reference proteome</keyword>
<dbReference type="Proteomes" id="UP000054477">
    <property type="component" value="Unassembled WGS sequence"/>
</dbReference>
<dbReference type="HOGENOM" id="CLU_125049_0_0_1"/>
<dbReference type="AlphaFoldDB" id="A0A0C9Y939"/>
<organism evidence="1 2">
    <name type="scientific">Laccaria amethystina LaAM-08-1</name>
    <dbReference type="NCBI Taxonomy" id="1095629"/>
    <lineage>
        <taxon>Eukaryota</taxon>
        <taxon>Fungi</taxon>
        <taxon>Dikarya</taxon>
        <taxon>Basidiomycota</taxon>
        <taxon>Agaricomycotina</taxon>
        <taxon>Agaricomycetes</taxon>
        <taxon>Agaricomycetidae</taxon>
        <taxon>Agaricales</taxon>
        <taxon>Agaricineae</taxon>
        <taxon>Hydnangiaceae</taxon>
        <taxon>Laccaria</taxon>
    </lineage>
</organism>
<dbReference type="Pfam" id="PF21858">
    <property type="entry name" value="DUF6914"/>
    <property type="match status" value="1"/>
</dbReference>
<dbReference type="OrthoDB" id="2679825at2759"/>
<gene>
    <name evidence="1" type="ORF">K443DRAFT_418045</name>
</gene>
<proteinExistence type="predicted"/>
<reference evidence="1 2" key="1">
    <citation type="submission" date="2014-04" db="EMBL/GenBank/DDBJ databases">
        <authorList>
            <consortium name="DOE Joint Genome Institute"/>
            <person name="Kuo A."/>
            <person name="Kohler A."/>
            <person name="Nagy L.G."/>
            <person name="Floudas D."/>
            <person name="Copeland A."/>
            <person name="Barry K.W."/>
            <person name="Cichocki N."/>
            <person name="Veneault-Fourrey C."/>
            <person name="LaButti K."/>
            <person name="Lindquist E.A."/>
            <person name="Lipzen A."/>
            <person name="Lundell T."/>
            <person name="Morin E."/>
            <person name="Murat C."/>
            <person name="Sun H."/>
            <person name="Tunlid A."/>
            <person name="Henrissat B."/>
            <person name="Grigoriev I.V."/>
            <person name="Hibbett D.S."/>
            <person name="Martin F."/>
            <person name="Nordberg H.P."/>
            <person name="Cantor M.N."/>
            <person name="Hua S.X."/>
        </authorList>
    </citation>
    <scope>NUCLEOTIDE SEQUENCE [LARGE SCALE GENOMIC DNA]</scope>
    <source>
        <strain evidence="1 2">LaAM-08-1</strain>
    </source>
</reference>
<evidence type="ECO:0000313" key="1">
    <source>
        <dbReference type="EMBL" id="KIK04503.1"/>
    </source>
</evidence>
<accession>A0A0C9Y939</accession>
<dbReference type="EMBL" id="KN838569">
    <property type="protein sequence ID" value="KIK04503.1"/>
    <property type="molecule type" value="Genomic_DNA"/>
</dbReference>
<sequence>MVEKNKHCLYITLQHLGELPGYHWALLLAPTLKNETADIGVRDSHLFQATNTVNLDHPQKPGSTVAAWHYEDKPANSLRSGNMIGRILVAKFSSTVPVTDLAKSIGMVVKSVRVVDDDANWTCRIWVEEALDALRALGDQYAVIPEVTYGGAVENRILEFGNEAMDKNRNSRKDIKHAKDLPHKAARPLRRVLVGEKIPDARESFLVRHIDDIKYSFVSW</sequence>